<evidence type="ECO:0000313" key="5">
    <source>
        <dbReference type="EMBL" id="MBB5893708.1"/>
    </source>
</evidence>
<comment type="pathway">
    <text evidence="4">Amino-acid biosynthesis; L-methionine biosynthesis via salvage pathway; L-methionine from S-methyl-5-thio-alpha-D-ribose 1-phosphate: step 4/6.</text>
</comment>
<sequence length="212" mass="23036">MIVTDIEGTTSSISHVHDVLFPYSRARIPEWVRRPEAAAVVREVAADPDEAAAILIGWIDQDVKATPLKTLQGLIWAEGYASGELTAHVYDDVPPVLRRWSSDGVPVYVYSSGSELAQRLWFRHTQHGDLLGHFAGHFDTVSAGPKREVGSYQAIAKSIGADPAELTFLSDVAAELDAAEQAGWHTVGVSRPADGSPDVGRHRRITSFAELL</sequence>
<reference evidence="5 6" key="1">
    <citation type="submission" date="2020-08" db="EMBL/GenBank/DDBJ databases">
        <title>Sequencing the genomes of 1000 actinobacteria strains.</title>
        <authorList>
            <person name="Klenk H.-P."/>
        </authorList>
    </citation>
    <scope>NUCLEOTIDE SEQUENCE [LARGE SCALE GENOMIC DNA]</scope>
    <source>
        <strain evidence="5 6">DSM 43851</strain>
    </source>
</reference>
<dbReference type="NCBIfam" id="TIGR01691">
    <property type="entry name" value="enolase-ppase"/>
    <property type="match status" value="1"/>
</dbReference>
<evidence type="ECO:0000313" key="6">
    <source>
        <dbReference type="Proteomes" id="UP000585638"/>
    </source>
</evidence>
<dbReference type="Proteomes" id="UP000585638">
    <property type="component" value="Unassembled WGS sequence"/>
</dbReference>
<dbReference type="EC" id="3.1.3.77" evidence="4"/>
<dbReference type="GO" id="GO:0000287">
    <property type="term" value="F:magnesium ion binding"/>
    <property type="evidence" value="ECO:0007669"/>
    <property type="project" value="UniProtKB-UniRule"/>
</dbReference>
<dbReference type="InterPro" id="IPR036412">
    <property type="entry name" value="HAD-like_sf"/>
</dbReference>
<dbReference type="Gene3D" id="1.10.720.60">
    <property type="match status" value="1"/>
</dbReference>
<dbReference type="InterPro" id="IPR023943">
    <property type="entry name" value="Enolase-ppase_E1"/>
</dbReference>
<comment type="similarity">
    <text evidence="4">Belongs to the HAD-like hydrolase superfamily. MasA/MtnC family.</text>
</comment>
<gene>
    <name evidence="4" type="primary">mtnC</name>
    <name evidence="5" type="ORF">BJ998_004904</name>
</gene>
<comment type="catalytic activity">
    <reaction evidence="4">
        <text>5-methylsulfanyl-2,3-dioxopentyl phosphate + H2O = 1,2-dihydroxy-5-(methylsulfanyl)pent-1-en-3-one + phosphate</text>
        <dbReference type="Rhea" id="RHEA:21700"/>
        <dbReference type="ChEBI" id="CHEBI:15377"/>
        <dbReference type="ChEBI" id="CHEBI:43474"/>
        <dbReference type="ChEBI" id="CHEBI:49252"/>
        <dbReference type="ChEBI" id="CHEBI:58828"/>
        <dbReference type="EC" id="3.1.3.77"/>
    </reaction>
</comment>
<protein>
    <recommendedName>
        <fullName evidence="4">Enolase-phosphatase E1</fullName>
        <ecNumber evidence="4">3.1.3.77</ecNumber>
    </recommendedName>
    <alternativeName>
        <fullName evidence="4">2,3-diketo-5-methylthio-1-phosphopentane phosphatase</fullName>
    </alternativeName>
</protein>
<dbReference type="GO" id="GO:0043715">
    <property type="term" value="F:2,3-diketo-5-methylthiopentyl-1-phosphate enolase activity"/>
    <property type="evidence" value="ECO:0007669"/>
    <property type="project" value="UniProtKB-UniRule"/>
</dbReference>
<dbReference type="Gene3D" id="3.40.50.1000">
    <property type="entry name" value="HAD superfamily/HAD-like"/>
    <property type="match status" value="1"/>
</dbReference>
<dbReference type="GO" id="GO:0043874">
    <property type="term" value="F:acireductone synthase activity"/>
    <property type="evidence" value="ECO:0007669"/>
    <property type="project" value="UniProtKB-EC"/>
</dbReference>
<accession>A0A7W9NJ28</accession>
<comment type="caution">
    <text evidence="5">The sequence shown here is derived from an EMBL/GenBank/DDBJ whole genome shotgun (WGS) entry which is preliminary data.</text>
</comment>
<comment type="pathway">
    <text evidence="4">Amino-acid biosynthesis; L-methionine biosynthesis via salvage pathway; L-methionine from S-methyl-5-thio-alpha-D-ribose 1-phosphate: step 3/6.</text>
</comment>
<keyword evidence="3 4" id="KW-0486">Methionine biosynthesis</keyword>
<organism evidence="5 6">
    <name type="scientific">Kutzneria kofuensis</name>
    <dbReference type="NCBI Taxonomy" id="103725"/>
    <lineage>
        <taxon>Bacteria</taxon>
        <taxon>Bacillati</taxon>
        <taxon>Actinomycetota</taxon>
        <taxon>Actinomycetes</taxon>
        <taxon>Pseudonocardiales</taxon>
        <taxon>Pseudonocardiaceae</taxon>
        <taxon>Kutzneria</taxon>
    </lineage>
</organism>
<dbReference type="UniPathway" id="UPA00904">
    <property type="reaction ID" value="UER00876"/>
</dbReference>
<evidence type="ECO:0000256" key="4">
    <source>
        <dbReference type="HAMAP-Rule" id="MF_01681"/>
    </source>
</evidence>
<dbReference type="SUPFAM" id="SSF56784">
    <property type="entry name" value="HAD-like"/>
    <property type="match status" value="1"/>
</dbReference>
<keyword evidence="4" id="KW-0479">Metal-binding</keyword>
<dbReference type="HAMAP" id="MF_01681">
    <property type="entry name" value="Salvage_MtnC"/>
    <property type="match status" value="1"/>
</dbReference>
<keyword evidence="1 4" id="KW-0028">Amino-acid biosynthesis</keyword>
<name>A0A7W9NJ28_9PSEU</name>
<keyword evidence="2 4" id="KW-0378">Hydrolase</keyword>
<dbReference type="EMBL" id="JACHIR010000001">
    <property type="protein sequence ID" value="MBB5893708.1"/>
    <property type="molecule type" value="Genomic_DNA"/>
</dbReference>
<dbReference type="RefSeq" id="WP_184865181.1">
    <property type="nucleotide sequence ID" value="NZ_BAAAWY010000034.1"/>
</dbReference>
<dbReference type="GO" id="GO:0043716">
    <property type="term" value="F:2-hydroxy-3-keto-5-methylthiopentenyl-1-phosphate phosphatase activity"/>
    <property type="evidence" value="ECO:0007669"/>
    <property type="project" value="UniProtKB-UniRule"/>
</dbReference>
<proteinExistence type="inferred from homology"/>
<comment type="cofactor">
    <cofactor evidence="4">
        <name>Mg(2+)</name>
        <dbReference type="ChEBI" id="CHEBI:18420"/>
    </cofactor>
    <text evidence="4">Binds 1 Mg(2+) ion per subunit.</text>
</comment>
<keyword evidence="4" id="KW-0460">Magnesium</keyword>
<comment type="subunit">
    <text evidence="4">Monomer.</text>
</comment>
<evidence type="ECO:0000256" key="3">
    <source>
        <dbReference type="ARBA" id="ARBA00023167"/>
    </source>
</evidence>
<keyword evidence="6" id="KW-1185">Reference proteome</keyword>
<dbReference type="SFLD" id="SFLDS00003">
    <property type="entry name" value="Haloacid_Dehalogenase"/>
    <property type="match status" value="1"/>
</dbReference>
<dbReference type="InterPro" id="IPR023214">
    <property type="entry name" value="HAD_sf"/>
</dbReference>
<dbReference type="PANTHER" id="PTHR20371">
    <property type="entry name" value="ENOLASE-PHOSPHATASE E1"/>
    <property type="match status" value="1"/>
</dbReference>
<comment type="function">
    <text evidence="4">Bifunctional enzyme that catalyzes the enolization of 2,3-diketo-5-methylthiopentyl-1-phosphate (DK-MTP-1-P) into the intermediate 2-hydroxy-3-keto-5-methylthiopentenyl-1-phosphate (HK-MTPenyl-1-P), which is then dephosphorylated to form the acireductone 1,2-dihydroxy-3-keto-5-methylthiopentene (DHK-MTPene).</text>
</comment>
<dbReference type="Pfam" id="PF00702">
    <property type="entry name" value="Hydrolase"/>
    <property type="match status" value="1"/>
</dbReference>
<evidence type="ECO:0000256" key="1">
    <source>
        <dbReference type="ARBA" id="ARBA00022605"/>
    </source>
</evidence>
<dbReference type="SFLD" id="SFLDG01129">
    <property type="entry name" value="C1.5:_HAD__Beta-PGM__Phosphata"/>
    <property type="match status" value="1"/>
</dbReference>
<dbReference type="AlphaFoldDB" id="A0A7W9NJ28"/>
<dbReference type="SFLD" id="SFLDG01133">
    <property type="entry name" value="C1.5.4:_Enolase-phosphatase_Li"/>
    <property type="match status" value="1"/>
</dbReference>
<evidence type="ECO:0000256" key="2">
    <source>
        <dbReference type="ARBA" id="ARBA00022801"/>
    </source>
</evidence>
<dbReference type="PANTHER" id="PTHR20371:SF1">
    <property type="entry name" value="ENOLASE-PHOSPHATASE E1"/>
    <property type="match status" value="1"/>
</dbReference>
<dbReference type="GO" id="GO:0019509">
    <property type="term" value="P:L-methionine salvage from methylthioadenosine"/>
    <property type="evidence" value="ECO:0007669"/>
    <property type="project" value="UniProtKB-UniRule"/>
</dbReference>
<dbReference type="CDD" id="cd01629">
    <property type="entry name" value="HAD_EP"/>
    <property type="match status" value="1"/>
</dbReference>